<accession>A0A8C6WT41</accession>
<keyword evidence="3" id="KW-0732">Signal</keyword>
<dbReference type="AlphaFoldDB" id="A0A8C6WT41"/>
<dbReference type="SMART" id="SM00110">
    <property type="entry name" value="C1Q"/>
    <property type="match status" value="2"/>
</dbReference>
<reference evidence="6" key="2">
    <citation type="submission" date="2025-09" db="UniProtKB">
        <authorList>
            <consortium name="Ensembl"/>
        </authorList>
    </citation>
    <scope>IDENTIFICATION</scope>
</reference>
<dbReference type="PANTHER" id="PTHR22923">
    <property type="entry name" value="CEREBELLIN-RELATED"/>
    <property type="match status" value="1"/>
</dbReference>
<keyword evidence="7" id="KW-1185">Reference proteome</keyword>
<comment type="subcellular location">
    <subcellularLocation>
        <location evidence="1">Secreted</location>
    </subcellularLocation>
</comment>
<dbReference type="PANTHER" id="PTHR22923:SF102">
    <property type="entry name" value="CEREBELLIN 13-RELATED"/>
    <property type="match status" value="1"/>
</dbReference>
<protein>
    <recommendedName>
        <fullName evidence="5">C1q domain-containing protein</fullName>
    </recommendedName>
</protein>
<feature type="coiled-coil region" evidence="4">
    <location>
        <begin position="120"/>
        <end position="161"/>
    </location>
</feature>
<dbReference type="Pfam" id="PF00386">
    <property type="entry name" value="C1q"/>
    <property type="match status" value="2"/>
</dbReference>
<dbReference type="Ensembl" id="ENSNMLT00000033422.1">
    <property type="protein sequence ID" value="ENSNMLP00000029966.1"/>
    <property type="gene ID" value="ENSNMLG00000018954.1"/>
</dbReference>
<evidence type="ECO:0000256" key="1">
    <source>
        <dbReference type="ARBA" id="ARBA00004613"/>
    </source>
</evidence>
<dbReference type="SUPFAM" id="SSF49842">
    <property type="entry name" value="TNF-like"/>
    <property type="match status" value="2"/>
</dbReference>
<name>A0A8C6WT41_9GOBI</name>
<dbReference type="PRINTS" id="PR00007">
    <property type="entry name" value="COMPLEMNTC1Q"/>
</dbReference>
<keyword evidence="2" id="KW-0964">Secreted</keyword>
<evidence type="ECO:0000256" key="2">
    <source>
        <dbReference type="ARBA" id="ARBA00022525"/>
    </source>
</evidence>
<evidence type="ECO:0000313" key="6">
    <source>
        <dbReference type="Ensembl" id="ENSNMLP00000029966.1"/>
    </source>
</evidence>
<keyword evidence="4" id="KW-0175">Coiled coil</keyword>
<dbReference type="Proteomes" id="UP000694523">
    <property type="component" value="Unplaced"/>
</dbReference>
<evidence type="ECO:0000313" key="7">
    <source>
        <dbReference type="Proteomes" id="UP000694523"/>
    </source>
</evidence>
<dbReference type="InterPro" id="IPR008983">
    <property type="entry name" value="Tumour_necrosis_fac-like_dom"/>
</dbReference>
<organism evidence="6 7">
    <name type="scientific">Neogobius melanostomus</name>
    <name type="common">round goby</name>
    <dbReference type="NCBI Taxonomy" id="47308"/>
    <lineage>
        <taxon>Eukaryota</taxon>
        <taxon>Metazoa</taxon>
        <taxon>Chordata</taxon>
        <taxon>Craniata</taxon>
        <taxon>Vertebrata</taxon>
        <taxon>Euteleostomi</taxon>
        <taxon>Actinopterygii</taxon>
        <taxon>Neopterygii</taxon>
        <taxon>Teleostei</taxon>
        <taxon>Neoteleostei</taxon>
        <taxon>Acanthomorphata</taxon>
        <taxon>Gobiaria</taxon>
        <taxon>Gobiiformes</taxon>
        <taxon>Gobioidei</taxon>
        <taxon>Gobiidae</taxon>
        <taxon>Benthophilinae</taxon>
        <taxon>Neogobiini</taxon>
        <taxon>Neogobius</taxon>
    </lineage>
</organism>
<feature type="domain" description="C1q" evidence="5">
    <location>
        <begin position="1"/>
        <end position="114"/>
    </location>
</feature>
<evidence type="ECO:0000259" key="5">
    <source>
        <dbReference type="PROSITE" id="PS50871"/>
    </source>
</evidence>
<dbReference type="GO" id="GO:0005576">
    <property type="term" value="C:extracellular region"/>
    <property type="evidence" value="ECO:0007669"/>
    <property type="project" value="UniProtKB-SubCell"/>
</dbReference>
<evidence type="ECO:0000256" key="4">
    <source>
        <dbReference type="SAM" id="Coils"/>
    </source>
</evidence>
<sequence>MRNSKVFYNLGGAYNPITGIFTAPKKGAYYLRFTGFDHRPNILTGITMYHNQRPVLHAGAVPDGRHEHYSNAIVLQMEKGDVVYMKIPENYHLYDDQNNSCTLTGFLLFPDMVSEQSLGMQTLKDELSATKTELQQQKSEQQTLKSELQRVTSELETVRMENSALSSRVAQVEKILEGKAEQNNVAFSVGLTDSGGVGPFNAETTLVYKKVFFNHGGAYNKITGIFTAPTKGAYYFRFTAFDYRRVMTGVTMYHNQRPVLHAAAQPDGRNEYFSNAIVLQMEKGDVAYMKIPAYFHLYDDNQSNSCTLTVQNFNKIIYKTLRFS</sequence>
<reference evidence="6" key="1">
    <citation type="submission" date="2025-08" db="UniProtKB">
        <authorList>
            <consortium name="Ensembl"/>
        </authorList>
    </citation>
    <scope>IDENTIFICATION</scope>
</reference>
<dbReference type="Gene3D" id="2.60.120.40">
    <property type="match status" value="2"/>
</dbReference>
<dbReference type="Gene3D" id="1.10.287.540">
    <property type="entry name" value="Helix hairpin bin"/>
    <property type="match status" value="1"/>
</dbReference>
<evidence type="ECO:0000256" key="3">
    <source>
        <dbReference type="ARBA" id="ARBA00022729"/>
    </source>
</evidence>
<dbReference type="PROSITE" id="PS50871">
    <property type="entry name" value="C1Q"/>
    <property type="match status" value="2"/>
</dbReference>
<feature type="domain" description="C1q" evidence="5">
    <location>
        <begin position="180"/>
        <end position="324"/>
    </location>
</feature>
<proteinExistence type="predicted"/>
<dbReference type="InterPro" id="IPR050822">
    <property type="entry name" value="Cerebellin_Synaptic_Org"/>
</dbReference>
<dbReference type="InterPro" id="IPR001073">
    <property type="entry name" value="C1q_dom"/>
</dbReference>